<gene>
    <name evidence="2" type="ORF">SAMN04487884_1175</name>
</gene>
<dbReference type="RefSeq" id="WP_074756848.1">
    <property type="nucleotide sequence ID" value="NZ_FOGJ01000017.1"/>
</dbReference>
<dbReference type="AlphaFoldDB" id="A0A1H9U307"/>
<dbReference type="OrthoDB" id="9791853at2"/>
<evidence type="ECO:0000313" key="2">
    <source>
        <dbReference type="EMBL" id="SES03621.1"/>
    </source>
</evidence>
<dbReference type="PROSITE" id="PS51257">
    <property type="entry name" value="PROKAR_LIPOPROTEIN"/>
    <property type="match status" value="1"/>
</dbReference>
<reference evidence="2 3" key="1">
    <citation type="submission" date="2016-10" db="EMBL/GenBank/DDBJ databases">
        <authorList>
            <person name="de Groot N.N."/>
        </authorList>
    </citation>
    <scope>NUCLEOTIDE SEQUENCE [LARGE SCALE GENOMIC DNA]</scope>
    <source>
        <strain evidence="2 3">AR40</strain>
    </source>
</reference>
<organism evidence="2 3">
    <name type="scientific">Butyrivibrio fibrisolvens</name>
    <dbReference type="NCBI Taxonomy" id="831"/>
    <lineage>
        <taxon>Bacteria</taxon>
        <taxon>Bacillati</taxon>
        <taxon>Bacillota</taxon>
        <taxon>Clostridia</taxon>
        <taxon>Lachnospirales</taxon>
        <taxon>Lachnospiraceae</taxon>
        <taxon>Butyrivibrio</taxon>
    </lineage>
</organism>
<feature type="compositionally biased region" description="Basic and acidic residues" evidence="1">
    <location>
        <begin position="60"/>
        <end position="72"/>
    </location>
</feature>
<evidence type="ECO:0000313" key="3">
    <source>
        <dbReference type="Proteomes" id="UP000182584"/>
    </source>
</evidence>
<dbReference type="Proteomes" id="UP000182584">
    <property type="component" value="Unassembled WGS sequence"/>
</dbReference>
<proteinExistence type="predicted"/>
<feature type="compositionally biased region" description="Low complexity" evidence="1">
    <location>
        <begin position="73"/>
        <end position="85"/>
    </location>
</feature>
<sequence length="410" mass="45675">MEKRSNHTRLSKKILSLILCTLLITGCTDISLGDKNDGNSQDVDTSSEKQSQDTESVTDADEHNESETDDSKSSLTSTSLVASSTDNEDGTGKADKNSKDSKDNKDSKDSKDSKDNKDSKDSKVGSAAEDENIFAIMPDYFYFSSGAGGWGTDIIISEDGSFEGSYHDSDMGDTGEGYQYGTVYVCNFTGKFDVPQPTDDEYIYTTKLLDLTLTDADKIGTTVIEDETRYIYTDPYGFEDADEFMIYLPGASLSAMTEECRSWVDVRMESIERLPVDYYVLYNVGGAEAFNGIKDDSIWTQDFQYQYGDAYVNFSPAYYMGSYFSFFVDNDSPASLSLSIPWDGESEETIECEENWTSDPETYNVTIKKKDDETYIITVEGISDKEFDFSPWGGTEPGKFSAEFVLIESD</sequence>
<feature type="compositionally biased region" description="Basic and acidic residues" evidence="1">
    <location>
        <begin position="90"/>
        <end position="123"/>
    </location>
</feature>
<evidence type="ECO:0000256" key="1">
    <source>
        <dbReference type="SAM" id="MobiDB-lite"/>
    </source>
</evidence>
<dbReference type="EMBL" id="FOGJ01000017">
    <property type="protein sequence ID" value="SES03621.1"/>
    <property type="molecule type" value="Genomic_DNA"/>
</dbReference>
<name>A0A1H9U307_BUTFI</name>
<protein>
    <submittedName>
        <fullName evidence="2">Uncharacterized protein</fullName>
    </submittedName>
</protein>
<accession>A0A1H9U307</accession>
<feature type="region of interest" description="Disordered" evidence="1">
    <location>
        <begin position="31"/>
        <end position="126"/>
    </location>
</feature>